<keyword evidence="4" id="KW-1185">Reference proteome</keyword>
<reference evidence="3 4" key="1">
    <citation type="submission" date="2020-08" db="EMBL/GenBank/DDBJ databases">
        <title>Genome public.</title>
        <authorList>
            <person name="Liu C."/>
            <person name="Sun Q."/>
        </authorList>
    </citation>
    <scope>NUCLEOTIDE SEQUENCE [LARGE SCALE GENOMIC DNA]</scope>
    <source>
        <strain evidence="3 4">BX2</strain>
    </source>
</reference>
<dbReference type="RefSeq" id="WP_186959294.1">
    <property type="nucleotide sequence ID" value="NZ_JACOOI010000009.1"/>
</dbReference>
<dbReference type="PANTHER" id="PTHR35861">
    <property type="match status" value="1"/>
</dbReference>
<feature type="domain" description="Tail sheath protein C-terminal" evidence="2">
    <location>
        <begin position="482"/>
        <end position="586"/>
    </location>
</feature>
<proteinExistence type="inferred from homology"/>
<dbReference type="Gene3D" id="3.40.50.11780">
    <property type="match status" value="1"/>
</dbReference>
<dbReference type="EMBL" id="JACOOI010000009">
    <property type="protein sequence ID" value="MBC5643213.1"/>
    <property type="molecule type" value="Genomic_DNA"/>
</dbReference>
<dbReference type="InterPro" id="IPR020287">
    <property type="entry name" value="Tail_sheath_C"/>
</dbReference>
<evidence type="ECO:0000313" key="3">
    <source>
        <dbReference type="EMBL" id="MBC5643213.1"/>
    </source>
</evidence>
<comment type="caution">
    <text evidence="3">The sequence shown here is derived from an EMBL/GenBank/DDBJ whole genome shotgun (WGS) entry which is preliminary data.</text>
</comment>
<evidence type="ECO:0000259" key="2">
    <source>
        <dbReference type="Pfam" id="PF17482"/>
    </source>
</evidence>
<dbReference type="Proteomes" id="UP000644010">
    <property type="component" value="Unassembled WGS sequence"/>
</dbReference>
<protein>
    <submittedName>
        <fullName evidence="3">Phage tail sheath family protein</fullName>
    </submittedName>
</protein>
<sequence>MGNMKTPGVYIVEKNAFPNSVVEAPTAIPAFIGITEKAMNGSDDLKNKPWKISSMTEFIKYFGGAPELSFTVDIKRYNPDATTKDGKTVPEKAELNPKSKVFQYDVKSDEKDKFKIKENNQEVEKEYAVNYAFYLNGENKYTLYYNMSLFFANGGSTCYIVSVGTYSGKDVLDDKKVTTALKNLEKEQEVTMIIVPEAVENTGTCSNIQQNMLKHCGEMANRFTILDIQPKYPNNDQLDTRMKTFQESIGSEYMSYGAAYYPWLNTSVLGDRDIDGEMFTWSDTFYSYRDKFSNVDPNLQAIIEKFMLPSSVEVVKGENVTILGKEYIYAEITEESLKEDLGEGATVTVKTILAADPNPEKKVITYSPPYVVDKNSFHQALFNGSVLYQYAMKGLKKYLNLLPPSAAMAGIYTRVDNTRGVWKAPANVSVSYVESTAENIDDKGQEGLNAPMNGKAINVIRAFQGEGIKVWGARTLDGNSLDWRYINVRRTLLFLEESVKNAARAYVFEPNDAGTWINMKCMIENFLRGIWKRGGLAGATPEDAYEVHVGLGDTMTAEDILEGIMRITVLVAITHPAEFIEITFQQQAQKS</sequence>
<name>A0ABR7E1Z9_9BACT</name>
<comment type="similarity">
    <text evidence="1">Belongs to the myoviridae tail sheath protein family.</text>
</comment>
<dbReference type="PANTHER" id="PTHR35861:SF1">
    <property type="entry name" value="PHAGE TAIL SHEATH PROTEIN"/>
    <property type="match status" value="1"/>
</dbReference>
<organism evidence="3 4">
    <name type="scientific">Parabacteroides segnis</name>
    <dbReference type="NCBI Taxonomy" id="2763058"/>
    <lineage>
        <taxon>Bacteria</taxon>
        <taxon>Pseudomonadati</taxon>
        <taxon>Bacteroidota</taxon>
        <taxon>Bacteroidia</taxon>
        <taxon>Bacteroidales</taxon>
        <taxon>Tannerellaceae</taxon>
        <taxon>Parabacteroides</taxon>
    </lineage>
</organism>
<accession>A0ABR7E1Z9</accession>
<dbReference type="InterPro" id="IPR052042">
    <property type="entry name" value="Tail_sheath_structural"/>
</dbReference>
<evidence type="ECO:0000256" key="1">
    <source>
        <dbReference type="ARBA" id="ARBA00008005"/>
    </source>
</evidence>
<evidence type="ECO:0000313" key="4">
    <source>
        <dbReference type="Proteomes" id="UP000644010"/>
    </source>
</evidence>
<gene>
    <name evidence="3" type="ORF">H8S77_09975</name>
</gene>
<dbReference type="Pfam" id="PF17482">
    <property type="entry name" value="Phage_sheath_1C"/>
    <property type="match status" value="1"/>
</dbReference>